<keyword evidence="1" id="KW-0472">Membrane</keyword>
<organism evidence="2 3">
    <name type="scientific">Photobacterium lipolyticum</name>
    <dbReference type="NCBI Taxonomy" id="266810"/>
    <lineage>
        <taxon>Bacteria</taxon>
        <taxon>Pseudomonadati</taxon>
        <taxon>Pseudomonadota</taxon>
        <taxon>Gammaproteobacteria</taxon>
        <taxon>Vibrionales</taxon>
        <taxon>Vibrionaceae</taxon>
        <taxon>Photobacterium</taxon>
    </lineage>
</organism>
<keyword evidence="1" id="KW-0812">Transmembrane</keyword>
<name>A0A2T3MYA9_9GAMM</name>
<reference evidence="2 3" key="1">
    <citation type="submission" date="2018-03" db="EMBL/GenBank/DDBJ databases">
        <title>Whole genome sequencing of Histamine producing bacteria.</title>
        <authorList>
            <person name="Butler K."/>
        </authorList>
    </citation>
    <scope>NUCLEOTIDE SEQUENCE [LARGE SCALE GENOMIC DNA]</scope>
    <source>
        <strain evidence="2 3">DSM 16190</strain>
    </source>
</reference>
<gene>
    <name evidence="2" type="ORF">C9I89_11790</name>
</gene>
<dbReference type="OrthoDB" id="5827998at2"/>
<comment type="caution">
    <text evidence="2">The sequence shown here is derived from an EMBL/GenBank/DDBJ whole genome shotgun (WGS) entry which is preliminary data.</text>
</comment>
<feature type="transmembrane region" description="Helical" evidence="1">
    <location>
        <begin position="90"/>
        <end position="110"/>
    </location>
</feature>
<dbReference type="AlphaFoldDB" id="A0A2T3MYA9"/>
<keyword evidence="3" id="KW-1185">Reference proteome</keyword>
<dbReference type="Proteomes" id="UP000240904">
    <property type="component" value="Unassembled WGS sequence"/>
</dbReference>
<evidence type="ECO:0000313" key="2">
    <source>
        <dbReference type="EMBL" id="PSW04979.1"/>
    </source>
</evidence>
<accession>A0A2T3MYA9</accession>
<evidence type="ECO:0000313" key="3">
    <source>
        <dbReference type="Proteomes" id="UP000240904"/>
    </source>
</evidence>
<evidence type="ECO:0000256" key="1">
    <source>
        <dbReference type="SAM" id="Phobius"/>
    </source>
</evidence>
<protein>
    <submittedName>
        <fullName evidence="2">DUF4145 domain-containing protein</fullName>
    </submittedName>
</protein>
<keyword evidence="1" id="KW-1133">Transmembrane helix</keyword>
<dbReference type="EMBL" id="PYMC01000007">
    <property type="protein sequence ID" value="PSW04979.1"/>
    <property type="molecule type" value="Genomic_DNA"/>
</dbReference>
<proteinExistence type="predicted"/>
<sequence>MANIEMVVTRSRRIEHLLRQHYHAEGKGLHQLINSCEERLPHEILPKLRFIASVRNKTVHEEGYQLDDKQGFLRACHDCEKELTPRSGRFVWSVAVLLVLGFTALAIWFYSVHWHHIDLSPK</sequence>
<dbReference type="RefSeq" id="WP_107283561.1">
    <property type="nucleotide sequence ID" value="NZ_PYMC01000007.1"/>
</dbReference>